<organism evidence="2 3">
    <name type="scientific">Trifolium medium</name>
    <dbReference type="NCBI Taxonomy" id="97028"/>
    <lineage>
        <taxon>Eukaryota</taxon>
        <taxon>Viridiplantae</taxon>
        <taxon>Streptophyta</taxon>
        <taxon>Embryophyta</taxon>
        <taxon>Tracheophyta</taxon>
        <taxon>Spermatophyta</taxon>
        <taxon>Magnoliopsida</taxon>
        <taxon>eudicotyledons</taxon>
        <taxon>Gunneridae</taxon>
        <taxon>Pentapetalae</taxon>
        <taxon>rosids</taxon>
        <taxon>fabids</taxon>
        <taxon>Fabales</taxon>
        <taxon>Fabaceae</taxon>
        <taxon>Papilionoideae</taxon>
        <taxon>50 kb inversion clade</taxon>
        <taxon>NPAAA clade</taxon>
        <taxon>Hologalegina</taxon>
        <taxon>IRL clade</taxon>
        <taxon>Trifolieae</taxon>
        <taxon>Trifolium</taxon>
    </lineage>
</organism>
<evidence type="ECO:0000256" key="1">
    <source>
        <dbReference type="SAM" id="MobiDB-lite"/>
    </source>
</evidence>
<evidence type="ECO:0000313" key="2">
    <source>
        <dbReference type="EMBL" id="MCI95914.1"/>
    </source>
</evidence>
<reference evidence="2 3" key="1">
    <citation type="journal article" date="2018" name="Front. Plant Sci.">
        <title>Red Clover (Trifolium pratense) and Zigzag Clover (T. medium) - A Picture of Genomic Similarities and Differences.</title>
        <authorList>
            <person name="Dluhosova J."/>
            <person name="Istvanek J."/>
            <person name="Nedelnik J."/>
            <person name="Repkova J."/>
        </authorList>
    </citation>
    <scope>NUCLEOTIDE SEQUENCE [LARGE SCALE GENOMIC DNA]</scope>
    <source>
        <strain evidence="3">cv. 10/8</strain>
        <tissue evidence="2">Leaf</tissue>
    </source>
</reference>
<feature type="non-terminal residue" evidence="2">
    <location>
        <position position="28"/>
    </location>
</feature>
<name>A0A392W5J2_9FABA</name>
<dbReference type="EMBL" id="LXQA011400121">
    <property type="protein sequence ID" value="MCI95914.1"/>
    <property type="molecule type" value="Genomic_DNA"/>
</dbReference>
<keyword evidence="3" id="KW-1185">Reference proteome</keyword>
<comment type="caution">
    <text evidence="2">The sequence shown here is derived from an EMBL/GenBank/DDBJ whole genome shotgun (WGS) entry which is preliminary data.</text>
</comment>
<feature type="region of interest" description="Disordered" evidence="1">
    <location>
        <begin position="1"/>
        <end position="28"/>
    </location>
</feature>
<dbReference type="Proteomes" id="UP000265520">
    <property type="component" value="Unassembled WGS sequence"/>
</dbReference>
<evidence type="ECO:0000313" key="3">
    <source>
        <dbReference type="Proteomes" id="UP000265520"/>
    </source>
</evidence>
<dbReference type="AlphaFoldDB" id="A0A392W5J2"/>
<protein>
    <submittedName>
        <fullName evidence="2">Uncharacterized protein</fullName>
    </submittedName>
</protein>
<accession>A0A392W5J2</accession>
<proteinExistence type="predicted"/>
<sequence>MMMEENADAAEGEQEENEDDDAGSADAG</sequence>